<dbReference type="RefSeq" id="WP_386028815.1">
    <property type="nucleotide sequence ID" value="NZ_JBHUHX010000061.1"/>
</dbReference>
<dbReference type="GO" id="GO:0016757">
    <property type="term" value="F:glycosyltransferase activity"/>
    <property type="evidence" value="ECO:0007669"/>
    <property type="project" value="UniProtKB-KW"/>
</dbReference>
<accession>A0ABW4YEU0</accession>
<dbReference type="PANTHER" id="PTHR43179:SF12">
    <property type="entry name" value="GALACTOFURANOSYLTRANSFERASE GLFT2"/>
    <property type="match status" value="1"/>
</dbReference>
<dbReference type="EC" id="2.4.-.-" evidence="5"/>
<evidence type="ECO:0000256" key="2">
    <source>
        <dbReference type="ARBA" id="ARBA00022676"/>
    </source>
</evidence>
<keyword evidence="3 5" id="KW-0808">Transferase</keyword>
<keyword evidence="6" id="KW-1185">Reference proteome</keyword>
<evidence type="ECO:0000259" key="4">
    <source>
        <dbReference type="Pfam" id="PF00535"/>
    </source>
</evidence>
<gene>
    <name evidence="5" type="ORF">ACFSJC_19210</name>
</gene>
<dbReference type="Gene3D" id="3.90.550.10">
    <property type="entry name" value="Spore Coat Polysaccharide Biosynthesis Protein SpsA, Chain A"/>
    <property type="match status" value="1"/>
</dbReference>
<organism evidence="5 6">
    <name type="scientific">Thiorhodococcus fuscus</name>
    <dbReference type="NCBI Taxonomy" id="527200"/>
    <lineage>
        <taxon>Bacteria</taxon>
        <taxon>Pseudomonadati</taxon>
        <taxon>Pseudomonadota</taxon>
        <taxon>Gammaproteobacteria</taxon>
        <taxon>Chromatiales</taxon>
        <taxon>Chromatiaceae</taxon>
        <taxon>Thiorhodococcus</taxon>
    </lineage>
</organism>
<dbReference type="EMBL" id="JBHUHX010000061">
    <property type="protein sequence ID" value="MFD2113983.1"/>
    <property type="molecule type" value="Genomic_DNA"/>
</dbReference>
<keyword evidence="2 5" id="KW-0328">Glycosyltransferase</keyword>
<name>A0ABW4YEU0_9GAMM</name>
<evidence type="ECO:0000256" key="3">
    <source>
        <dbReference type="ARBA" id="ARBA00022679"/>
    </source>
</evidence>
<dbReference type="InterPro" id="IPR001173">
    <property type="entry name" value="Glyco_trans_2-like"/>
</dbReference>
<evidence type="ECO:0000256" key="1">
    <source>
        <dbReference type="ARBA" id="ARBA00006739"/>
    </source>
</evidence>
<evidence type="ECO:0000313" key="6">
    <source>
        <dbReference type="Proteomes" id="UP001597337"/>
    </source>
</evidence>
<comment type="similarity">
    <text evidence="1">Belongs to the glycosyltransferase 2 family.</text>
</comment>
<comment type="caution">
    <text evidence="5">The sequence shown here is derived from an EMBL/GenBank/DDBJ whole genome shotgun (WGS) entry which is preliminary data.</text>
</comment>
<feature type="domain" description="Glycosyltransferase 2-like" evidence="4">
    <location>
        <begin position="210"/>
        <end position="383"/>
    </location>
</feature>
<dbReference type="Pfam" id="PF00535">
    <property type="entry name" value="Glycos_transf_2"/>
    <property type="match status" value="1"/>
</dbReference>
<sequence length="791" mass="90653">MRLISALQLFPEQYFLLLALARALDRGRLPEAALHCWLLLASKDSRQQEPVEKVLDTIERFGLLYLPSVHRYAYSQLLHFRSHGSRRRLRRAVRILSAQYSVLGAVELDKNYLQGWVFDPVYPTRDIWISIFINGSKVSRIRAADRFPIGRAFKLDLSTLRENGGVIDVLADSDSRLSGAPLHFGTVPLRLLSKPPLLSKQAIAGRGVDIVIPVYGNQRCVQRCLDSLKRSRSCNKNDFRLIVVNDSYPDAVMNDWLRHSTLEFNGIYLKTPRNLGFIGAINLAIKTRHGRDMVWLNADTIVVGDWLDRMRSAAYSAPDIATVTPFSNNAQLFSYPRMMKNHPMPLDEHIAELHRLAAIANDKKYESIPTGIGFCLYVRWDAIKAAGPLDDKAYLLGYSEEVDYCFRLSTAGWRHMCATDAFVAHEGSVFFQAEKIRLAKENDFIVQSRYPVNHNKISDFIKEDPLREARSRIESLWLSKNNKFDGLFFFSEKGRRNYFVYETLINRQSRGMRDLQICMIDKSGTWNLYLEGILDSPPYNQQFEFPRDNFLFARLLKYLMIQDSVVFFHDKSIPPSLFRFLLQMMNPVNIRCLDETLENHIGYYKSCLNGHVMCADTRYRVSRWKKNKLDSMRNIISDNRNLNGRSLYSSSSEGLPWIAVFTDFLSLSDEQNLLTLVRFKQNKLRWLLVGAVMDIPAFLSSGRCECFAKPNPKTLLDDLSWSGCRCILNMNRSGSPDPGPFLVSRHLGIPYVSFPKKENIEYSKKINAIVFSSNDIGMKDIVSVVSDAVEA</sequence>
<proteinExistence type="inferred from homology"/>
<protein>
    <submittedName>
        <fullName evidence="5">Glycosyltransferase family 2 protein</fullName>
        <ecNumber evidence="5">2.4.-.-</ecNumber>
    </submittedName>
</protein>
<dbReference type="Proteomes" id="UP001597337">
    <property type="component" value="Unassembled WGS sequence"/>
</dbReference>
<dbReference type="InterPro" id="IPR029044">
    <property type="entry name" value="Nucleotide-diphossugar_trans"/>
</dbReference>
<evidence type="ECO:0000313" key="5">
    <source>
        <dbReference type="EMBL" id="MFD2113983.1"/>
    </source>
</evidence>
<reference evidence="6" key="1">
    <citation type="journal article" date="2019" name="Int. J. Syst. Evol. Microbiol.">
        <title>The Global Catalogue of Microorganisms (GCM) 10K type strain sequencing project: providing services to taxonomists for standard genome sequencing and annotation.</title>
        <authorList>
            <consortium name="The Broad Institute Genomics Platform"/>
            <consortium name="The Broad Institute Genome Sequencing Center for Infectious Disease"/>
            <person name="Wu L."/>
            <person name="Ma J."/>
        </authorList>
    </citation>
    <scope>NUCLEOTIDE SEQUENCE [LARGE SCALE GENOMIC DNA]</scope>
    <source>
        <strain evidence="6">KACC 12597</strain>
    </source>
</reference>
<dbReference type="SUPFAM" id="SSF53448">
    <property type="entry name" value="Nucleotide-diphospho-sugar transferases"/>
    <property type="match status" value="1"/>
</dbReference>
<dbReference type="PANTHER" id="PTHR43179">
    <property type="entry name" value="RHAMNOSYLTRANSFERASE WBBL"/>
    <property type="match status" value="1"/>
</dbReference>